<evidence type="ECO:0000313" key="2">
    <source>
        <dbReference type="Proteomes" id="UP000266861"/>
    </source>
</evidence>
<comment type="caution">
    <text evidence="1">The sequence shown here is derived from an EMBL/GenBank/DDBJ whole genome shotgun (WGS) entry which is preliminary data.</text>
</comment>
<dbReference type="Proteomes" id="UP000266861">
    <property type="component" value="Unassembled WGS sequence"/>
</dbReference>
<protein>
    <submittedName>
        <fullName evidence="1">Uncharacterized protein</fullName>
    </submittedName>
</protein>
<dbReference type="AlphaFoldDB" id="A0A397JB88"/>
<evidence type="ECO:0000313" key="1">
    <source>
        <dbReference type="EMBL" id="RHZ84088.1"/>
    </source>
</evidence>
<dbReference type="EMBL" id="PQFF01000081">
    <property type="protein sequence ID" value="RHZ84088.1"/>
    <property type="molecule type" value="Genomic_DNA"/>
</dbReference>
<keyword evidence="2" id="KW-1185">Reference proteome</keyword>
<proteinExistence type="predicted"/>
<gene>
    <name evidence="1" type="ORF">Glove_85g73</name>
</gene>
<sequence length="98" mass="11526">MHTGSIEQNPYTALYSNSFYGIYHMGYFFEAYRQIENNFTLDLRNRVFLSELERLTMFSTIDSLDHANYANSVSLYIETTSLSFKHKPKSTKIELHIL</sequence>
<organism evidence="1 2">
    <name type="scientific">Diversispora epigaea</name>
    <dbReference type="NCBI Taxonomy" id="1348612"/>
    <lineage>
        <taxon>Eukaryota</taxon>
        <taxon>Fungi</taxon>
        <taxon>Fungi incertae sedis</taxon>
        <taxon>Mucoromycota</taxon>
        <taxon>Glomeromycotina</taxon>
        <taxon>Glomeromycetes</taxon>
        <taxon>Diversisporales</taxon>
        <taxon>Diversisporaceae</taxon>
        <taxon>Diversispora</taxon>
    </lineage>
</organism>
<name>A0A397JB88_9GLOM</name>
<reference evidence="1 2" key="1">
    <citation type="submission" date="2018-08" db="EMBL/GenBank/DDBJ databases">
        <title>Genome and evolution of the arbuscular mycorrhizal fungus Diversispora epigaea (formerly Glomus versiforme) and its bacterial endosymbionts.</title>
        <authorList>
            <person name="Sun X."/>
            <person name="Fei Z."/>
            <person name="Harrison M."/>
        </authorList>
    </citation>
    <scope>NUCLEOTIDE SEQUENCE [LARGE SCALE GENOMIC DNA]</scope>
    <source>
        <strain evidence="1 2">IT104</strain>
    </source>
</reference>
<accession>A0A397JB88</accession>